<keyword evidence="3" id="KW-0270">Exopolysaccharide synthesis</keyword>
<dbReference type="InterPro" id="IPR047141">
    <property type="entry name" value="Stealth"/>
</dbReference>
<dbReference type="InterPro" id="IPR021520">
    <property type="entry name" value="Stealth_CR2"/>
</dbReference>
<keyword evidence="8" id="KW-1185">Reference proteome</keyword>
<feature type="region of interest" description="Disordered" evidence="4">
    <location>
        <begin position="328"/>
        <end position="372"/>
    </location>
</feature>
<dbReference type="GO" id="GO:0016772">
    <property type="term" value="F:transferase activity, transferring phosphorus-containing groups"/>
    <property type="evidence" value="ECO:0007669"/>
    <property type="project" value="InterPro"/>
</dbReference>
<evidence type="ECO:0000256" key="1">
    <source>
        <dbReference type="ARBA" id="ARBA00007583"/>
    </source>
</evidence>
<dbReference type="STRING" id="1293045.H663_04240"/>
<evidence type="ECO:0000259" key="5">
    <source>
        <dbReference type="Pfam" id="PF11380"/>
    </source>
</evidence>
<gene>
    <name evidence="7" type="ORF">H663_006300</name>
</gene>
<protein>
    <submittedName>
        <fullName evidence="7">Exopolysaccharide phosphotransferase</fullName>
    </submittedName>
</protein>
<evidence type="ECO:0000256" key="4">
    <source>
        <dbReference type="SAM" id="MobiDB-lite"/>
    </source>
</evidence>
<feature type="domain" description="Stealth protein CR1 conserved region 1" evidence="6">
    <location>
        <begin position="6"/>
        <end position="31"/>
    </location>
</feature>
<dbReference type="AlphaFoldDB" id="A0A2T7UFY3"/>
<reference evidence="7" key="1">
    <citation type="submission" date="2017-04" db="EMBL/GenBank/DDBJ databases">
        <title>Unexpected and diverse lifestyles within the genus Limnohabitans.</title>
        <authorList>
            <person name="Kasalicky V."/>
            <person name="Mehrshad M."/>
            <person name="Andrei S.-A."/>
            <person name="Salcher M."/>
            <person name="Kratochvilova H."/>
            <person name="Simek K."/>
            <person name="Ghai R."/>
        </authorList>
    </citation>
    <scope>NUCLEOTIDE SEQUENCE [LARGE SCALE GENOMIC DNA]</scope>
    <source>
        <strain evidence="7">II-D5</strain>
    </source>
</reference>
<name>A0A2T7UFY3_9BURK</name>
<evidence type="ECO:0000313" key="7">
    <source>
        <dbReference type="EMBL" id="PVE43600.1"/>
    </source>
</evidence>
<dbReference type="InterPro" id="IPR031358">
    <property type="entry name" value="Stealth_CR1"/>
</dbReference>
<organism evidence="7 8">
    <name type="scientific">Limnohabitans planktonicus II-D5</name>
    <dbReference type="NCBI Taxonomy" id="1293045"/>
    <lineage>
        <taxon>Bacteria</taxon>
        <taxon>Pseudomonadati</taxon>
        <taxon>Pseudomonadota</taxon>
        <taxon>Betaproteobacteria</taxon>
        <taxon>Burkholderiales</taxon>
        <taxon>Comamonadaceae</taxon>
        <taxon>Limnohabitans</taxon>
    </lineage>
</organism>
<evidence type="ECO:0000256" key="2">
    <source>
        <dbReference type="ARBA" id="ARBA00022679"/>
    </source>
</evidence>
<evidence type="ECO:0000313" key="8">
    <source>
        <dbReference type="Proteomes" id="UP000037507"/>
    </source>
</evidence>
<comment type="similarity">
    <text evidence="1">Belongs to the stealth family.</text>
</comment>
<dbReference type="PANTHER" id="PTHR24045:SF0">
    <property type="entry name" value="N-ACETYLGLUCOSAMINE-1-PHOSPHOTRANSFERASE SUBUNITS ALPHA_BETA"/>
    <property type="match status" value="1"/>
</dbReference>
<accession>A0A2T7UFY3</accession>
<dbReference type="Pfam" id="PF11380">
    <property type="entry name" value="Stealth_CR2"/>
    <property type="match status" value="1"/>
</dbReference>
<proteinExistence type="inferred from homology"/>
<evidence type="ECO:0000256" key="3">
    <source>
        <dbReference type="ARBA" id="ARBA00023169"/>
    </source>
</evidence>
<dbReference type="Proteomes" id="UP000037507">
    <property type="component" value="Unassembled WGS sequence"/>
</dbReference>
<keyword evidence="2" id="KW-0808">Transferase</keyword>
<sequence length="372" mass="42073">MTRDSPIDIVYLWVDGNDSNWRAKRQAALQQLPTDSSAAMARYSNVEGRFRDNHELRYSLRALEKFFPDHGHVYIVTDAQAPDWLCPSDRLTLVDHRDLMPEASLPTFDSGHIESWIHRIPGLSERYFYFNDDVFFGAPVRLDDWFHPDGFHVTWSDDPEVSDEAMRMDATSLENACRLSIQWLRDKAQSGTPALREQDPLYQSTFRTFAHSPRPMLKSILLELEDTAPELFAAVRSTVFRSWDKPTIVSDFVLRWALAHGMASIRTYRHRYVSTGEADQNEQLEALVAEFGSLEFFCINDTTDDAQTNDPRLQNVLTVLQSILPTPSGFENPAAGAHSASPSASEPSAFQAHASRDDAQQPPNAAGLQQRA</sequence>
<feature type="compositionally biased region" description="Low complexity" evidence="4">
    <location>
        <begin position="333"/>
        <end position="349"/>
    </location>
</feature>
<evidence type="ECO:0000259" key="6">
    <source>
        <dbReference type="Pfam" id="PF17101"/>
    </source>
</evidence>
<dbReference type="PANTHER" id="PTHR24045">
    <property type="match status" value="1"/>
</dbReference>
<dbReference type="RefSeq" id="WP_053170128.1">
    <property type="nucleotide sequence ID" value="NZ_LFYT02000005.1"/>
</dbReference>
<comment type="caution">
    <text evidence="7">The sequence shown here is derived from an EMBL/GenBank/DDBJ whole genome shotgun (WGS) entry which is preliminary data.</text>
</comment>
<feature type="domain" description="Stealth protein CR2 conserved region 2" evidence="5">
    <location>
        <begin position="49"/>
        <end position="150"/>
    </location>
</feature>
<dbReference type="Pfam" id="PF17101">
    <property type="entry name" value="Stealth_CR1"/>
    <property type="match status" value="1"/>
</dbReference>
<dbReference type="GO" id="GO:0000271">
    <property type="term" value="P:polysaccharide biosynthetic process"/>
    <property type="evidence" value="ECO:0007669"/>
    <property type="project" value="UniProtKB-KW"/>
</dbReference>
<dbReference type="EMBL" id="LFYT02000005">
    <property type="protein sequence ID" value="PVE43600.1"/>
    <property type="molecule type" value="Genomic_DNA"/>
</dbReference>